<evidence type="ECO:0000256" key="2">
    <source>
        <dbReference type="ARBA" id="ARBA00022771"/>
    </source>
</evidence>
<dbReference type="InterPro" id="IPR013088">
    <property type="entry name" value="Znf_NHR/GATA"/>
</dbReference>
<keyword evidence="2 6" id="KW-0863">Zinc-finger</keyword>
<evidence type="ECO:0000256" key="7">
    <source>
        <dbReference type="SAM" id="MobiDB-lite"/>
    </source>
</evidence>
<sequence length="478" mass="51713">MSFADVIIRDTLPSISHLELDTLRTERNDLSRYSLGNGLSISTAPLASPTASMYSGPPPPYSCAPSTAGSTTGVSGYISPPESTTRRSTRDEKDSPDLRKSLPSIHEALGDKSMPFSTSSQHQSLPTPSTAVGQSFSEGPKGPMNPFSQPAPGVPVLRDVFSAPQMTASTPTETQTANPPFPPPPAPAPDPRQPVSQAFGYPGSPTSQQQPSNFRSSSLANTTFTNHNEPAPPARSPQPYEPPPRQQQQQQQQAFPPFGNPSSSNAPSSTNEVFQFTAGSKPANEAQYNEAVKRHLESFDAEIGLNEISDGSLRTLEFARTWGQRFHHGSRSGYGHEFLPSAAEVDEMLRFTHRSYEILSFIREVVLVREAAKAEQQARLVRGAPVEEDYQAPSDEYKGGAYTSDAKKRRGKAAPPGRCHSCNRAETPEWRRGPDGARTLCNACGLHYAKLTRKLGINKAAAMTGANLRPKNADSTRP</sequence>
<dbReference type="GeneID" id="19185199"/>
<dbReference type="OrthoDB" id="2162994at2759"/>
<evidence type="ECO:0000256" key="6">
    <source>
        <dbReference type="PROSITE-ProRule" id="PRU00094"/>
    </source>
</evidence>
<evidence type="ECO:0000256" key="5">
    <source>
        <dbReference type="ARBA" id="ARBA00023163"/>
    </source>
</evidence>
<dbReference type="RefSeq" id="XP_007739272.1">
    <property type="nucleotide sequence ID" value="XM_007741082.1"/>
</dbReference>
<dbReference type="HOGENOM" id="CLU_029475_1_1_1"/>
<feature type="compositionally biased region" description="Polar residues" evidence="7">
    <location>
        <begin position="164"/>
        <end position="176"/>
    </location>
</feature>
<dbReference type="CDD" id="cd00202">
    <property type="entry name" value="ZnF_GATA"/>
    <property type="match status" value="1"/>
</dbReference>
<evidence type="ECO:0000313" key="10">
    <source>
        <dbReference type="Proteomes" id="UP000019471"/>
    </source>
</evidence>
<dbReference type="GO" id="GO:0043565">
    <property type="term" value="F:sequence-specific DNA binding"/>
    <property type="evidence" value="ECO:0007669"/>
    <property type="project" value="InterPro"/>
</dbReference>
<feature type="compositionally biased region" description="Pro residues" evidence="7">
    <location>
        <begin position="230"/>
        <end position="245"/>
    </location>
</feature>
<protein>
    <recommendedName>
        <fullName evidence="8">GATA-type domain-containing protein</fullName>
    </recommendedName>
</protein>
<dbReference type="Proteomes" id="UP000019471">
    <property type="component" value="Unassembled WGS sequence"/>
</dbReference>
<comment type="caution">
    <text evidence="9">The sequence shown here is derived from an EMBL/GenBank/DDBJ whole genome shotgun (WGS) entry which is preliminary data.</text>
</comment>
<feature type="region of interest" description="Disordered" evidence="7">
    <location>
        <begin position="391"/>
        <end position="421"/>
    </location>
</feature>
<feature type="compositionally biased region" description="Polar residues" evidence="7">
    <location>
        <begin position="204"/>
        <end position="228"/>
    </location>
</feature>
<dbReference type="PROSITE" id="PS50114">
    <property type="entry name" value="GATA_ZN_FINGER_2"/>
    <property type="match status" value="1"/>
</dbReference>
<keyword evidence="4" id="KW-0805">Transcription regulation</keyword>
<keyword evidence="3" id="KW-0862">Zinc</keyword>
<dbReference type="STRING" id="1182543.W9XF43"/>
<organism evidence="9 10">
    <name type="scientific">Cladophialophora psammophila CBS 110553</name>
    <dbReference type="NCBI Taxonomy" id="1182543"/>
    <lineage>
        <taxon>Eukaryota</taxon>
        <taxon>Fungi</taxon>
        <taxon>Dikarya</taxon>
        <taxon>Ascomycota</taxon>
        <taxon>Pezizomycotina</taxon>
        <taxon>Eurotiomycetes</taxon>
        <taxon>Chaetothyriomycetidae</taxon>
        <taxon>Chaetothyriales</taxon>
        <taxon>Herpotrichiellaceae</taxon>
        <taxon>Cladophialophora</taxon>
    </lineage>
</organism>
<accession>W9XF43</accession>
<dbReference type="GO" id="GO:0008270">
    <property type="term" value="F:zinc ion binding"/>
    <property type="evidence" value="ECO:0007669"/>
    <property type="project" value="UniProtKB-KW"/>
</dbReference>
<dbReference type="AlphaFoldDB" id="W9XF43"/>
<evidence type="ECO:0000256" key="4">
    <source>
        <dbReference type="ARBA" id="ARBA00023015"/>
    </source>
</evidence>
<keyword evidence="1" id="KW-0479">Metal-binding</keyword>
<keyword evidence="10" id="KW-1185">Reference proteome</keyword>
<proteinExistence type="predicted"/>
<feature type="domain" description="GATA-type" evidence="8">
    <location>
        <begin position="418"/>
        <end position="448"/>
    </location>
</feature>
<evidence type="ECO:0000313" key="9">
    <source>
        <dbReference type="EMBL" id="EXJ75955.1"/>
    </source>
</evidence>
<dbReference type="PROSITE" id="PS00344">
    <property type="entry name" value="GATA_ZN_FINGER_1"/>
    <property type="match status" value="1"/>
</dbReference>
<feature type="compositionally biased region" description="Basic and acidic residues" evidence="7">
    <location>
        <begin position="84"/>
        <end position="100"/>
    </location>
</feature>
<keyword evidence="5" id="KW-0804">Transcription</keyword>
<dbReference type="GO" id="GO:0006355">
    <property type="term" value="P:regulation of DNA-templated transcription"/>
    <property type="evidence" value="ECO:0007669"/>
    <property type="project" value="InterPro"/>
</dbReference>
<feature type="compositionally biased region" description="Low complexity" evidence="7">
    <location>
        <begin position="246"/>
        <end position="269"/>
    </location>
</feature>
<gene>
    <name evidence="9" type="ORF">A1O5_00463</name>
</gene>
<dbReference type="SMART" id="SM00401">
    <property type="entry name" value="ZnF_GATA"/>
    <property type="match status" value="1"/>
</dbReference>
<feature type="compositionally biased region" description="Polar residues" evidence="7">
    <location>
        <begin position="64"/>
        <end position="74"/>
    </location>
</feature>
<dbReference type="PANTHER" id="PTHR47172:SF24">
    <property type="entry name" value="GATA ZINC FINGER DOMAIN-CONTAINING PROTEIN 14-RELATED"/>
    <property type="match status" value="1"/>
</dbReference>
<dbReference type="Gene3D" id="3.30.50.10">
    <property type="entry name" value="Erythroid Transcription Factor GATA-1, subunit A"/>
    <property type="match status" value="1"/>
</dbReference>
<feature type="compositionally biased region" description="Polar residues" evidence="7">
    <location>
        <begin position="115"/>
        <end position="137"/>
    </location>
</feature>
<dbReference type="EMBL" id="AMGX01000001">
    <property type="protein sequence ID" value="EXJ75955.1"/>
    <property type="molecule type" value="Genomic_DNA"/>
</dbReference>
<dbReference type="PANTHER" id="PTHR47172">
    <property type="entry name" value="OS01G0976800 PROTEIN"/>
    <property type="match status" value="1"/>
</dbReference>
<dbReference type="eggNOG" id="KOG1601">
    <property type="taxonomic scope" value="Eukaryota"/>
</dbReference>
<dbReference type="Pfam" id="PF00320">
    <property type="entry name" value="GATA"/>
    <property type="match status" value="1"/>
</dbReference>
<evidence type="ECO:0000256" key="1">
    <source>
        <dbReference type="ARBA" id="ARBA00022723"/>
    </source>
</evidence>
<evidence type="ECO:0000256" key="3">
    <source>
        <dbReference type="ARBA" id="ARBA00022833"/>
    </source>
</evidence>
<name>W9XF43_9EURO</name>
<feature type="region of interest" description="Disordered" evidence="7">
    <location>
        <begin position="52"/>
        <end position="272"/>
    </location>
</feature>
<dbReference type="InterPro" id="IPR000679">
    <property type="entry name" value="Znf_GATA"/>
</dbReference>
<evidence type="ECO:0000259" key="8">
    <source>
        <dbReference type="PROSITE" id="PS50114"/>
    </source>
</evidence>
<reference evidence="9 10" key="1">
    <citation type="submission" date="2013-03" db="EMBL/GenBank/DDBJ databases">
        <title>The Genome Sequence of Cladophialophora psammophila CBS 110553.</title>
        <authorList>
            <consortium name="The Broad Institute Genomics Platform"/>
            <person name="Cuomo C."/>
            <person name="de Hoog S."/>
            <person name="Gorbushina A."/>
            <person name="Walker B."/>
            <person name="Young S.K."/>
            <person name="Zeng Q."/>
            <person name="Gargeya S."/>
            <person name="Fitzgerald M."/>
            <person name="Haas B."/>
            <person name="Abouelleil A."/>
            <person name="Allen A.W."/>
            <person name="Alvarado L."/>
            <person name="Arachchi H.M."/>
            <person name="Berlin A.M."/>
            <person name="Chapman S.B."/>
            <person name="Gainer-Dewar J."/>
            <person name="Goldberg J."/>
            <person name="Griggs A."/>
            <person name="Gujja S."/>
            <person name="Hansen M."/>
            <person name="Howarth C."/>
            <person name="Imamovic A."/>
            <person name="Ireland A."/>
            <person name="Larimer J."/>
            <person name="McCowan C."/>
            <person name="Murphy C."/>
            <person name="Pearson M."/>
            <person name="Poon T.W."/>
            <person name="Priest M."/>
            <person name="Roberts A."/>
            <person name="Saif S."/>
            <person name="Shea T."/>
            <person name="Sisk P."/>
            <person name="Sykes S."/>
            <person name="Wortman J."/>
            <person name="Nusbaum C."/>
            <person name="Birren B."/>
        </authorList>
    </citation>
    <scope>NUCLEOTIDE SEQUENCE [LARGE SCALE GENOMIC DNA]</scope>
    <source>
        <strain evidence="9 10">CBS 110553</strain>
    </source>
</reference>
<feature type="compositionally biased region" description="Pro residues" evidence="7">
    <location>
        <begin position="179"/>
        <end position="192"/>
    </location>
</feature>
<dbReference type="SUPFAM" id="SSF57716">
    <property type="entry name" value="Glucocorticoid receptor-like (DNA-binding domain)"/>
    <property type="match status" value="1"/>
</dbReference>